<organism evidence="2 3">
    <name type="scientific">Xylaria arbuscula</name>
    <dbReference type="NCBI Taxonomy" id="114810"/>
    <lineage>
        <taxon>Eukaryota</taxon>
        <taxon>Fungi</taxon>
        <taxon>Dikarya</taxon>
        <taxon>Ascomycota</taxon>
        <taxon>Pezizomycotina</taxon>
        <taxon>Sordariomycetes</taxon>
        <taxon>Xylariomycetidae</taxon>
        <taxon>Xylariales</taxon>
        <taxon>Xylariaceae</taxon>
        <taxon>Xylaria</taxon>
    </lineage>
</organism>
<comment type="caution">
    <text evidence="2">The sequence shown here is derived from an EMBL/GenBank/DDBJ whole genome shotgun (WGS) entry which is preliminary data.</text>
</comment>
<dbReference type="VEuPathDB" id="FungiDB:F4678DRAFT_480089"/>
<dbReference type="SUPFAM" id="SSF56112">
    <property type="entry name" value="Protein kinase-like (PK-like)"/>
    <property type="match status" value="1"/>
</dbReference>
<evidence type="ECO:0000313" key="3">
    <source>
        <dbReference type="Proteomes" id="UP001148614"/>
    </source>
</evidence>
<reference evidence="2" key="1">
    <citation type="submission" date="2022-07" db="EMBL/GenBank/DDBJ databases">
        <title>Genome Sequence of Xylaria arbuscula.</title>
        <authorList>
            <person name="Buettner E."/>
        </authorList>
    </citation>
    <scope>NUCLEOTIDE SEQUENCE</scope>
    <source>
        <strain evidence="2">VT107</strain>
    </source>
</reference>
<gene>
    <name evidence="2" type="ORF">NPX13_g9526</name>
</gene>
<protein>
    <recommendedName>
        <fullName evidence="4">Protein kinase domain-containing protein</fullName>
    </recommendedName>
</protein>
<accession>A0A9W8N6N3</accession>
<dbReference type="Proteomes" id="UP001148614">
    <property type="component" value="Unassembled WGS sequence"/>
</dbReference>
<name>A0A9W8N6N3_9PEZI</name>
<evidence type="ECO:0008006" key="4">
    <source>
        <dbReference type="Google" id="ProtNLM"/>
    </source>
</evidence>
<feature type="region of interest" description="Disordered" evidence="1">
    <location>
        <begin position="485"/>
        <end position="513"/>
    </location>
</feature>
<evidence type="ECO:0000313" key="2">
    <source>
        <dbReference type="EMBL" id="KAJ3559492.1"/>
    </source>
</evidence>
<dbReference type="InterPro" id="IPR011009">
    <property type="entry name" value="Kinase-like_dom_sf"/>
</dbReference>
<dbReference type="AlphaFoldDB" id="A0A9W8N6N3"/>
<sequence>MATLSNHPYRYTGVHVPWKDARSQWVLKEEDERDGDGFIHVKQIQDRPFESSGIAQSLTTSLLYLNRVVHRPQVDNNRKHLQRDIGISTSPYANRRLPGPLMVRGRERTYFREIGLWQDMECPVSNSYSMYHKHYNGGTLEEFIGAYKRRGRAVPEHFIWHLLLTLTEAVRYLKSGALPGTLPDANAEDKEWIPIHHRHISAENIYLHYADQDGPEPEDGWEENAFPEIILGNFTFAAIEGDTPTRIFKSRWDEPNPDIHEWHDVYSIGHVAKEVYLAGARPEVEYPELCSVDNAFRRMDDAERAYTPDLCRTLERFEYDDCEQYPDILGSQPDIGRDGRPTGETSANWLKVPEMRNVVRHYLPEMLRAVRKYRKPEGGIPVGWWTSMALSRITIVAYTNIAEQLDVSWTRPRRLLPYEWQGRIINVGDNANVVRVGHEDSVERNRAAMGVVRKAELMYPDTRPQFHNVNLEFGLPVVSEIRQVPPRPTPGMPEELPPTPRGWLYVPAPRPGT</sequence>
<keyword evidence="3" id="KW-1185">Reference proteome</keyword>
<dbReference type="EMBL" id="JANPWZ010002370">
    <property type="protein sequence ID" value="KAJ3559492.1"/>
    <property type="molecule type" value="Genomic_DNA"/>
</dbReference>
<evidence type="ECO:0000256" key="1">
    <source>
        <dbReference type="SAM" id="MobiDB-lite"/>
    </source>
</evidence>
<proteinExistence type="predicted"/>
<dbReference type="Gene3D" id="1.10.510.10">
    <property type="entry name" value="Transferase(Phosphotransferase) domain 1"/>
    <property type="match status" value="1"/>
</dbReference>
<feature type="compositionally biased region" description="Pro residues" evidence="1">
    <location>
        <begin position="485"/>
        <end position="500"/>
    </location>
</feature>